<proteinExistence type="inferred from homology"/>
<dbReference type="InterPro" id="IPR036388">
    <property type="entry name" value="WH-like_DNA-bd_sf"/>
</dbReference>
<reference key="2">
    <citation type="submission" date="2011-10" db="EMBL/GenBank/DDBJ databases">
        <title>The genome and transcriptome sequence of Clonorchis sinensis provide insights into the carcinogenic liver fluke.</title>
        <authorList>
            <person name="Wang X."/>
            <person name="Huang Y."/>
            <person name="Chen W."/>
            <person name="Liu H."/>
            <person name="Guo L."/>
            <person name="Chen Y."/>
            <person name="Luo F."/>
            <person name="Zhou W."/>
            <person name="Sun J."/>
            <person name="Mao Q."/>
            <person name="Liang P."/>
            <person name="Zhou C."/>
            <person name="Tian Y."/>
            <person name="Men J."/>
            <person name="Lv X."/>
            <person name="Huang L."/>
            <person name="Zhou J."/>
            <person name="Hu Y."/>
            <person name="Li R."/>
            <person name="Zhang F."/>
            <person name="Lei H."/>
            <person name="Li X."/>
            <person name="Hu X."/>
            <person name="Liang C."/>
            <person name="Xu J."/>
            <person name="Wu Z."/>
            <person name="Yu X."/>
        </authorList>
    </citation>
    <scope>NUCLEOTIDE SEQUENCE</scope>
    <source>
        <strain>Henan</strain>
    </source>
</reference>
<evidence type="ECO:0000259" key="6">
    <source>
        <dbReference type="PROSITE" id="PS50061"/>
    </source>
</evidence>
<dbReference type="AlphaFoldDB" id="H2KPX1"/>
<gene>
    <name evidence="7" type="ORF">CLF_102716</name>
</gene>
<organism evidence="7 8">
    <name type="scientific">Clonorchis sinensis</name>
    <name type="common">Chinese liver fluke</name>
    <dbReference type="NCBI Taxonomy" id="79923"/>
    <lineage>
        <taxon>Eukaryota</taxon>
        <taxon>Metazoa</taxon>
        <taxon>Spiralia</taxon>
        <taxon>Lophotrochozoa</taxon>
        <taxon>Platyhelminthes</taxon>
        <taxon>Trematoda</taxon>
        <taxon>Digenea</taxon>
        <taxon>Opisthorchiida</taxon>
        <taxon>Opisthorchiata</taxon>
        <taxon>Opisthorchiidae</taxon>
        <taxon>Clonorchis</taxon>
    </lineage>
</organism>
<feature type="region of interest" description="Disordered" evidence="4">
    <location>
        <begin position="30"/>
        <end position="54"/>
    </location>
</feature>
<feature type="domain" description="ETS" evidence="6">
    <location>
        <begin position="228"/>
        <end position="309"/>
    </location>
</feature>
<evidence type="ECO:0000313" key="8">
    <source>
        <dbReference type="Proteomes" id="UP000008909"/>
    </source>
</evidence>
<dbReference type="InterPro" id="IPR036390">
    <property type="entry name" value="WH_DNA-bd_sf"/>
</dbReference>
<dbReference type="Pfam" id="PF00178">
    <property type="entry name" value="Ets"/>
    <property type="match status" value="1"/>
</dbReference>
<protein>
    <submittedName>
        <fullName evidence="7">ETS domain-containing protein Elk-4</fullName>
    </submittedName>
</protein>
<evidence type="ECO:0000256" key="5">
    <source>
        <dbReference type="SAM" id="SignalP"/>
    </source>
</evidence>
<accession>H2KPX1</accession>
<dbReference type="PANTHER" id="PTHR11849:SF133">
    <property type="entry name" value="ETS DOMAIN-CONTAINING PROTEIN"/>
    <property type="match status" value="1"/>
</dbReference>
<evidence type="ECO:0000256" key="1">
    <source>
        <dbReference type="ARBA" id="ARBA00005562"/>
    </source>
</evidence>
<dbReference type="GO" id="GO:0000981">
    <property type="term" value="F:DNA-binding transcription factor activity, RNA polymerase II-specific"/>
    <property type="evidence" value="ECO:0007669"/>
    <property type="project" value="TreeGrafter"/>
</dbReference>
<comment type="similarity">
    <text evidence="1 3">Belongs to the ETS family.</text>
</comment>
<keyword evidence="8" id="KW-1185">Reference proteome</keyword>
<dbReference type="PANTHER" id="PTHR11849">
    <property type="entry name" value="ETS"/>
    <property type="match status" value="1"/>
</dbReference>
<evidence type="ECO:0000256" key="2">
    <source>
        <dbReference type="ARBA" id="ARBA00023125"/>
    </source>
</evidence>
<dbReference type="PROSITE" id="PS50061">
    <property type="entry name" value="ETS_DOMAIN_3"/>
    <property type="match status" value="1"/>
</dbReference>
<feature type="region of interest" description="Disordered" evidence="4">
    <location>
        <begin position="514"/>
        <end position="534"/>
    </location>
</feature>
<evidence type="ECO:0000313" key="7">
    <source>
        <dbReference type="EMBL" id="GAA33645.1"/>
    </source>
</evidence>
<reference evidence="7" key="1">
    <citation type="journal article" date="2011" name="Genome Biol.">
        <title>The draft genome of the carcinogenic human liver fluke Clonorchis sinensis.</title>
        <authorList>
            <person name="Wang X."/>
            <person name="Chen W."/>
            <person name="Huang Y."/>
            <person name="Sun J."/>
            <person name="Men J."/>
            <person name="Liu H."/>
            <person name="Luo F."/>
            <person name="Guo L."/>
            <person name="Lv X."/>
            <person name="Deng C."/>
            <person name="Zhou C."/>
            <person name="Fan Y."/>
            <person name="Li X."/>
            <person name="Huang L."/>
            <person name="Hu Y."/>
            <person name="Liang C."/>
            <person name="Hu X."/>
            <person name="Xu J."/>
            <person name="Yu X."/>
        </authorList>
    </citation>
    <scope>NUCLEOTIDE SEQUENCE [LARGE SCALE GENOMIC DNA]</scope>
    <source>
        <strain evidence="7">Henan</strain>
    </source>
</reference>
<evidence type="ECO:0000256" key="3">
    <source>
        <dbReference type="RuleBase" id="RU004019"/>
    </source>
</evidence>
<dbReference type="GO" id="GO:0005634">
    <property type="term" value="C:nucleus"/>
    <property type="evidence" value="ECO:0007669"/>
    <property type="project" value="UniProtKB-SubCell"/>
</dbReference>
<dbReference type="GO" id="GO:0043565">
    <property type="term" value="F:sequence-specific DNA binding"/>
    <property type="evidence" value="ECO:0007669"/>
    <property type="project" value="InterPro"/>
</dbReference>
<dbReference type="GO" id="GO:0030154">
    <property type="term" value="P:cell differentiation"/>
    <property type="evidence" value="ECO:0007669"/>
    <property type="project" value="TreeGrafter"/>
</dbReference>
<dbReference type="PROSITE" id="PS00345">
    <property type="entry name" value="ETS_DOMAIN_1"/>
    <property type="match status" value="1"/>
</dbReference>
<evidence type="ECO:0000256" key="4">
    <source>
        <dbReference type="SAM" id="MobiDB-lite"/>
    </source>
</evidence>
<dbReference type="SMART" id="SM00413">
    <property type="entry name" value="ETS"/>
    <property type="match status" value="1"/>
</dbReference>
<feature type="chain" id="PRO_5005682873" evidence="5">
    <location>
        <begin position="25"/>
        <end position="633"/>
    </location>
</feature>
<dbReference type="InterPro" id="IPR000418">
    <property type="entry name" value="Ets_dom"/>
</dbReference>
<dbReference type="Gene3D" id="1.10.10.10">
    <property type="entry name" value="Winged helix-like DNA-binding domain superfamily/Winged helix DNA-binding domain"/>
    <property type="match status" value="1"/>
</dbReference>
<name>H2KPX1_CLOSI</name>
<keyword evidence="5" id="KW-0732">Signal</keyword>
<dbReference type="InterPro" id="IPR046328">
    <property type="entry name" value="ETS_fam"/>
</dbReference>
<keyword evidence="2 3" id="KW-0238">DNA-binding</keyword>
<feature type="compositionally biased region" description="Basic and acidic residues" evidence="4">
    <location>
        <begin position="36"/>
        <end position="47"/>
    </location>
</feature>
<keyword evidence="3" id="KW-0539">Nucleus</keyword>
<sequence>MLYFLLSACLSGFLLVLQMARVRTHDCTRKHPQARMHTDAHKLETSSRHHSSVNGEHTNECLFFAMTTSNHIKSGENSAAENRLAPTRRRKRSDGTDVLFAEAELTWLTDRHQRIFLYICVKWFDMDKSRLNCSSFFGYFEQAHNSVNDTTIVILVFGQVSADLFTECGTLPANVLLPVEETPSPKPSLMMSPQLVWKQTIRLGEQINSHLIQQDRLLSEVGVTNGKLTLWQFLLELLLSNRYTDFIRWTNRKGEFVLLQAEGVAKLWGMRKDRNHRMNYDKLSRALRYYYEKNIIRKVHGHKFVYQFIGLRNLIKFCEQNSQEVTLPPRDWDKISGGRQSMTITNDQINIKTAVPGTVNVPAEEEEHGENLVMADHKQQTSVLSTKKLLPAKMVDVDLESFAEESSTDESMSSTNYNLPESNHRGLLSFGSPGSGCLIESISLKSGLQTCFYKPNQMSTQEQFSQEQLKKFSSLLSTFASLSSLFPSLSSLEQSVGSSGDPFSQCSDAWSVSPSLQPSAKQSHHNPPMSSLTVNAPVPNACNQADSLTSQTAAVVAMIIHLGVQNRQYRIRRHRLQNQTLGYILLVQVIPNIGIEQRSKTCQISSLFEPCLTWKHQGTVLIYRGGIFREDIN</sequence>
<dbReference type="Proteomes" id="UP000008909">
    <property type="component" value="Unassembled WGS sequence"/>
</dbReference>
<dbReference type="PRINTS" id="PR00454">
    <property type="entry name" value="ETSDOMAIN"/>
</dbReference>
<dbReference type="EMBL" id="DF142941">
    <property type="protein sequence ID" value="GAA33645.1"/>
    <property type="molecule type" value="Genomic_DNA"/>
</dbReference>
<dbReference type="SUPFAM" id="SSF46785">
    <property type="entry name" value="Winged helix' DNA-binding domain"/>
    <property type="match status" value="1"/>
</dbReference>
<comment type="subcellular location">
    <subcellularLocation>
        <location evidence="3">Nucleus</location>
    </subcellularLocation>
</comment>
<feature type="signal peptide" evidence="5">
    <location>
        <begin position="1"/>
        <end position="24"/>
    </location>
</feature>
<dbReference type="PROSITE" id="PS00346">
    <property type="entry name" value="ETS_DOMAIN_2"/>
    <property type="match status" value="1"/>
</dbReference>